<dbReference type="eggNOG" id="KOG1297">
    <property type="taxonomic scope" value="Eukaryota"/>
</dbReference>
<dbReference type="GeneID" id="19308779"/>
<dbReference type="RefSeq" id="XP_007867522.1">
    <property type="nucleotide sequence ID" value="XM_007869331.1"/>
</dbReference>
<feature type="compositionally biased region" description="Basic and acidic residues" evidence="1">
    <location>
        <begin position="193"/>
        <end position="203"/>
    </location>
</feature>
<evidence type="ECO:0000256" key="1">
    <source>
        <dbReference type="SAM" id="MobiDB-lite"/>
    </source>
</evidence>
<evidence type="ECO:0008006" key="4">
    <source>
        <dbReference type="Google" id="ProtNLM"/>
    </source>
</evidence>
<accession>S7RN81</accession>
<protein>
    <recommendedName>
        <fullName evidence="4">Protein FRA10AC1</fullName>
    </recommendedName>
</protein>
<feature type="region of interest" description="Disordered" evidence="1">
    <location>
        <begin position="163"/>
        <end position="231"/>
    </location>
</feature>
<sequence>MVDFRPSSSRSSAIQANVRTEFDILKASHKFLREEVDETSLSWEEKVAKKYYDNLYREFAVCDLKHYKSGNFALRWRTETEVLSGAGETTCGNIRCPYHDAAGSDVRLKTLEVPFGYEEHGAYKSCLVKLVLCARCTKKLMWKKEKEKEKRLAGDAEHLHLDDVPGVAGTEISRRVPPSGGETASPIAGEQRLSGRDSVEERRVRSRRSRSRSPKTRRPPGKSERRRSRSR</sequence>
<dbReference type="EMBL" id="KB469304">
    <property type="protein sequence ID" value="EPQ54214.1"/>
    <property type="molecule type" value="Genomic_DNA"/>
</dbReference>
<proteinExistence type="predicted"/>
<dbReference type="KEGG" id="gtr:GLOTRDRAFT_78146"/>
<dbReference type="OMA" id="KKLMYKR"/>
<gene>
    <name evidence="2" type="ORF">GLOTRDRAFT_78146</name>
</gene>
<dbReference type="Pfam" id="PF09725">
    <property type="entry name" value="Fra10Ac1"/>
    <property type="match status" value="1"/>
</dbReference>
<keyword evidence="3" id="KW-1185">Reference proteome</keyword>
<dbReference type="Proteomes" id="UP000030669">
    <property type="component" value="Unassembled WGS sequence"/>
</dbReference>
<feature type="compositionally biased region" description="Basic residues" evidence="1">
    <location>
        <begin position="204"/>
        <end position="231"/>
    </location>
</feature>
<evidence type="ECO:0000313" key="3">
    <source>
        <dbReference type="Proteomes" id="UP000030669"/>
    </source>
</evidence>
<evidence type="ECO:0000313" key="2">
    <source>
        <dbReference type="EMBL" id="EPQ54214.1"/>
    </source>
</evidence>
<dbReference type="AlphaFoldDB" id="S7RN81"/>
<dbReference type="HOGENOM" id="CLU_061714_2_1_1"/>
<dbReference type="STRING" id="670483.S7RN81"/>
<dbReference type="InterPro" id="IPR019129">
    <property type="entry name" value="Folate-sensitive_fs_Fra10Ac1"/>
</dbReference>
<dbReference type="OrthoDB" id="197967at2759"/>
<organism evidence="2 3">
    <name type="scientific">Gloeophyllum trabeum (strain ATCC 11539 / FP-39264 / Madison 617)</name>
    <name type="common">Brown rot fungus</name>
    <dbReference type="NCBI Taxonomy" id="670483"/>
    <lineage>
        <taxon>Eukaryota</taxon>
        <taxon>Fungi</taxon>
        <taxon>Dikarya</taxon>
        <taxon>Basidiomycota</taxon>
        <taxon>Agaricomycotina</taxon>
        <taxon>Agaricomycetes</taxon>
        <taxon>Gloeophyllales</taxon>
        <taxon>Gloeophyllaceae</taxon>
        <taxon>Gloeophyllum</taxon>
    </lineage>
</organism>
<reference evidence="2 3" key="1">
    <citation type="journal article" date="2012" name="Science">
        <title>The Paleozoic origin of enzymatic lignin decomposition reconstructed from 31 fungal genomes.</title>
        <authorList>
            <person name="Floudas D."/>
            <person name="Binder M."/>
            <person name="Riley R."/>
            <person name="Barry K."/>
            <person name="Blanchette R.A."/>
            <person name="Henrissat B."/>
            <person name="Martinez A.T."/>
            <person name="Otillar R."/>
            <person name="Spatafora J.W."/>
            <person name="Yadav J.S."/>
            <person name="Aerts A."/>
            <person name="Benoit I."/>
            <person name="Boyd A."/>
            <person name="Carlson A."/>
            <person name="Copeland A."/>
            <person name="Coutinho P.M."/>
            <person name="de Vries R.P."/>
            <person name="Ferreira P."/>
            <person name="Findley K."/>
            <person name="Foster B."/>
            <person name="Gaskell J."/>
            <person name="Glotzer D."/>
            <person name="Gorecki P."/>
            <person name="Heitman J."/>
            <person name="Hesse C."/>
            <person name="Hori C."/>
            <person name="Igarashi K."/>
            <person name="Jurgens J.A."/>
            <person name="Kallen N."/>
            <person name="Kersten P."/>
            <person name="Kohler A."/>
            <person name="Kuees U."/>
            <person name="Kumar T.K.A."/>
            <person name="Kuo A."/>
            <person name="LaButti K."/>
            <person name="Larrondo L.F."/>
            <person name="Lindquist E."/>
            <person name="Ling A."/>
            <person name="Lombard V."/>
            <person name="Lucas S."/>
            <person name="Lundell T."/>
            <person name="Martin R."/>
            <person name="McLaughlin D.J."/>
            <person name="Morgenstern I."/>
            <person name="Morin E."/>
            <person name="Murat C."/>
            <person name="Nagy L.G."/>
            <person name="Nolan M."/>
            <person name="Ohm R.A."/>
            <person name="Patyshakuliyeva A."/>
            <person name="Rokas A."/>
            <person name="Ruiz-Duenas F.J."/>
            <person name="Sabat G."/>
            <person name="Salamov A."/>
            <person name="Samejima M."/>
            <person name="Schmutz J."/>
            <person name="Slot J.C."/>
            <person name="St John F."/>
            <person name="Stenlid J."/>
            <person name="Sun H."/>
            <person name="Sun S."/>
            <person name="Syed K."/>
            <person name="Tsang A."/>
            <person name="Wiebenga A."/>
            <person name="Young D."/>
            <person name="Pisabarro A."/>
            <person name="Eastwood D.C."/>
            <person name="Martin F."/>
            <person name="Cullen D."/>
            <person name="Grigoriev I.V."/>
            <person name="Hibbett D.S."/>
        </authorList>
    </citation>
    <scope>NUCLEOTIDE SEQUENCE [LARGE SCALE GENOMIC DNA]</scope>
    <source>
        <strain evidence="2 3">ATCC 11539</strain>
    </source>
</reference>
<name>S7RN81_GLOTA</name>